<evidence type="ECO:0000313" key="2">
    <source>
        <dbReference type="Proteomes" id="UP000319483"/>
    </source>
</evidence>
<accession>A0A556RVX6</accession>
<proteinExistence type="predicted"/>
<dbReference type="EMBL" id="VMHM01000018">
    <property type="protein sequence ID" value="TSJ93043.1"/>
    <property type="molecule type" value="Genomic_DNA"/>
</dbReference>
<dbReference type="RefSeq" id="WP_144093069.1">
    <property type="nucleotide sequence ID" value="NZ_VMHM01000018.1"/>
</dbReference>
<reference evidence="1 2" key="1">
    <citation type="submission" date="2019-07" db="EMBL/GenBank/DDBJ databases">
        <title>Gilliamella genomes.</title>
        <authorList>
            <person name="Zheng H."/>
        </authorList>
    </citation>
    <scope>NUCLEOTIDE SEQUENCE [LARGE SCALE GENOMIC DNA]</scope>
    <source>
        <strain evidence="1 2">W8127</strain>
    </source>
</reference>
<gene>
    <name evidence="1" type="ORF">FPQ15_12370</name>
</gene>
<dbReference type="AlphaFoldDB" id="A0A556RVX6"/>
<name>A0A556RVX6_9GAMM</name>
<dbReference type="Proteomes" id="UP000319483">
    <property type="component" value="Unassembled WGS sequence"/>
</dbReference>
<organism evidence="1 2">
    <name type="scientific">Gilliamella apicola</name>
    <dbReference type="NCBI Taxonomy" id="1196095"/>
    <lineage>
        <taxon>Bacteria</taxon>
        <taxon>Pseudomonadati</taxon>
        <taxon>Pseudomonadota</taxon>
        <taxon>Gammaproteobacteria</taxon>
        <taxon>Orbales</taxon>
        <taxon>Orbaceae</taxon>
        <taxon>Gilliamella</taxon>
    </lineage>
</organism>
<sequence>MSGLAIKVANVDWSKNNLGAVNYGSDNNGNINTISTVTEKAYAIYKDYITKSERQDSQCLLLLINDLVKEGLDQKCKGLFYLSSKHPNINHIKYSVIGNNNLDSYNDPEISVNGIKANNNVSLYDHYEYDMKNVDSNLCLVFLMSQASTRGLEWGGEDTSDYVHSFASAGDADWHDGVIFRWGKKDNTISKGQDNQKNDGVYVIHINKDLLVYKHKTLTITKKLSQQSTAKFCPRLMGYRTIQDNSRGTMKLYATFSREDLTTTDVNKIHDIFTKYERLL</sequence>
<protein>
    <submittedName>
        <fullName evidence="1">Uncharacterized protein</fullName>
    </submittedName>
</protein>
<comment type="caution">
    <text evidence="1">The sequence shown here is derived from an EMBL/GenBank/DDBJ whole genome shotgun (WGS) entry which is preliminary data.</text>
</comment>
<evidence type="ECO:0000313" key="1">
    <source>
        <dbReference type="EMBL" id="TSJ93043.1"/>
    </source>
</evidence>